<dbReference type="RefSeq" id="WP_092048915.1">
    <property type="nucleotide sequence ID" value="NZ_FOQD01000005.1"/>
</dbReference>
<dbReference type="EMBL" id="FOQD01000005">
    <property type="protein sequence ID" value="SFI05508.1"/>
    <property type="molecule type" value="Genomic_DNA"/>
</dbReference>
<reference evidence="2" key="1">
    <citation type="submission" date="2016-10" db="EMBL/GenBank/DDBJ databases">
        <authorList>
            <person name="Varghese N."/>
            <person name="Submissions S."/>
        </authorList>
    </citation>
    <scope>NUCLEOTIDE SEQUENCE [LARGE SCALE GENOMIC DNA]</scope>
    <source>
        <strain evidence="2">DSM 26348</strain>
    </source>
</reference>
<gene>
    <name evidence="1" type="ORF">SAMN05421753_10558</name>
</gene>
<protein>
    <submittedName>
        <fullName evidence="1">Uncharacterized protein</fullName>
    </submittedName>
</protein>
<sequence length="86" mass="9686">MMTIIRVIWDDEENGNVGHIAEHGYSIEEVEHVLSDFHYEGVSKSSGYPFVIGFLPDGRRVGVAFIRIDEISVLPVTAFDADNYKN</sequence>
<dbReference type="Proteomes" id="UP000199518">
    <property type="component" value="Unassembled WGS sequence"/>
</dbReference>
<accession>A0A1I3F2U4</accession>
<evidence type="ECO:0000313" key="2">
    <source>
        <dbReference type="Proteomes" id="UP000199518"/>
    </source>
</evidence>
<name>A0A1I3F2U4_9PLAN</name>
<organism evidence="1 2">
    <name type="scientific">Planctomicrobium piriforme</name>
    <dbReference type="NCBI Taxonomy" id="1576369"/>
    <lineage>
        <taxon>Bacteria</taxon>
        <taxon>Pseudomonadati</taxon>
        <taxon>Planctomycetota</taxon>
        <taxon>Planctomycetia</taxon>
        <taxon>Planctomycetales</taxon>
        <taxon>Planctomycetaceae</taxon>
        <taxon>Planctomicrobium</taxon>
    </lineage>
</organism>
<dbReference type="OrthoDB" id="215621at2"/>
<keyword evidence="2" id="KW-1185">Reference proteome</keyword>
<evidence type="ECO:0000313" key="1">
    <source>
        <dbReference type="EMBL" id="SFI05508.1"/>
    </source>
</evidence>
<dbReference type="AlphaFoldDB" id="A0A1I3F2U4"/>
<dbReference type="STRING" id="1576369.SAMN05421753_10558"/>
<proteinExistence type="predicted"/>